<dbReference type="OrthoDB" id="6419848at2"/>
<comment type="caution">
    <text evidence="2">The sequence shown here is derived from an EMBL/GenBank/DDBJ whole genome shotgun (WGS) entry which is preliminary data.</text>
</comment>
<sequence length="67" mass="7471">MATKAVNAKSAQKKIRFPHELIEEIDASVEREKADNAGANFSAWVLDACGRKLKSEQRKKARSEPES</sequence>
<accession>A0A0F1A682</accession>
<dbReference type="EMBL" id="JZYX01000071">
    <property type="protein sequence ID" value="KJN17278.1"/>
    <property type="molecule type" value="Genomic_DNA"/>
</dbReference>
<feature type="domain" description="DUF3950" evidence="1">
    <location>
        <begin position="21"/>
        <end position="53"/>
    </location>
</feature>
<reference evidence="2 3" key="1">
    <citation type="submission" date="2015-03" db="EMBL/GenBank/DDBJ databases">
        <authorList>
            <person name="McCorrison J."/>
            <person name="Sanka R."/>
            <person name="Adams M."/>
            <person name="Brinkac L."/>
            <person name="Nierman W."/>
            <person name="Sutton G."/>
            <person name="Nelson K."/>
            <person name="Kiedrowski L."/>
            <person name="Guerrero D."/>
            <person name="Bonomo R."/>
        </authorList>
    </citation>
    <scope>NUCLEOTIDE SEQUENCE [LARGE SCALE GENOMIC DNA]</scope>
    <source>
        <strain evidence="2 3">35699</strain>
    </source>
</reference>
<dbReference type="InterPro" id="IPR025030">
    <property type="entry name" value="DUF3950"/>
</dbReference>
<dbReference type="NCBIfam" id="NF041551">
    <property type="entry name" value="YlcI_YnfO_N"/>
    <property type="match status" value="1"/>
</dbReference>
<dbReference type="Pfam" id="PF13132">
    <property type="entry name" value="DUF3950"/>
    <property type="match status" value="1"/>
</dbReference>
<protein>
    <recommendedName>
        <fullName evidence="1">DUF3950 domain-containing protein</fullName>
    </recommendedName>
</protein>
<evidence type="ECO:0000313" key="2">
    <source>
        <dbReference type="EMBL" id="KJN17278.1"/>
    </source>
</evidence>
<organism evidence="2 3">
    <name type="scientific">Enterobacter sichuanensis</name>
    <dbReference type="NCBI Taxonomy" id="2071710"/>
    <lineage>
        <taxon>Bacteria</taxon>
        <taxon>Pseudomonadati</taxon>
        <taxon>Pseudomonadota</taxon>
        <taxon>Gammaproteobacteria</taxon>
        <taxon>Enterobacterales</taxon>
        <taxon>Enterobacteriaceae</taxon>
        <taxon>Enterobacter</taxon>
        <taxon>Enterobacter cloacae complex</taxon>
    </lineage>
</organism>
<gene>
    <name evidence="2" type="ORF">SS37_23420</name>
</gene>
<dbReference type="Proteomes" id="UP000033352">
    <property type="component" value="Unassembled WGS sequence"/>
</dbReference>
<evidence type="ECO:0000259" key="1">
    <source>
        <dbReference type="Pfam" id="PF13132"/>
    </source>
</evidence>
<dbReference type="AlphaFoldDB" id="A0A0F1A682"/>
<name>A0A0F1A682_9ENTR</name>
<dbReference type="RefSeq" id="WP_025861177.1">
    <property type="nucleotide sequence ID" value="NZ_JZYX01000071.1"/>
</dbReference>
<proteinExistence type="predicted"/>
<dbReference type="PATRIC" id="fig|1619248.3.peg.4675"/>
<evidence type="ECO:0000313" key="3">
    <source>
        <dbReference type="Proteomes" id="UP000033352"/>
    </source>
</evidence>